<dbReference type="GO" id="GO:0016887">
    <property type="term" value="F:ATP hydrolysis activity"/>
    <property type="evidence" value="ECO:0007669"/>
    <property type="project" value="InterPro"/>
</dbReference>
<evidence type="ECO:0000256" key="7">
    <source>
        <dbReference type="RuleBase" id="RU003651"/>
    </source>
</evidence>
<gene>
    <name evidence="11" type="ORF">FSB_LOCUS37479</name>
</gene>
<feature type="region of interest" description="Disordered" evidence="9">
    <location>
        <begin position="183"/>
        <end position="205"/>
    </location>
</feature>
<feature type="compositionally biased region" description="Basic and acidic residues" evidence="9">
    <location>
        <begin position="186"/>
        <end position="205"/>
    </location>
</feature>
<evidence type="ECO:0000256" key="9">
    <source>
        <dbReference type="SAM" id="MobiDB-lite"/>
    </source>
</evidence>
<organism evidence="11">
    <name type="scientific">Fagus sylvatica</name>
    <name type="common">Beechnut</name>
    <dbReference type="NCBI Taxonomy" id="28930"/>
    <lineage>
        <taxon>Eukaryota</taxon>
        <taxon>Viridiplantae</taxon>
        <taxon>Streptophyta</taxon>
        <taxon>Embryophyta</taxon>
        <taxon>Tracheophyta</taxon>
        <taxon>Spermatophyta</taxon>
        <taxon>Magnoliopsida</taxon>
        <taxon>eudicotyledons</taxon>
        <taxon>Gunneridae</taxon>
        <taxon>Pentapetalae</taxon>
        <taxon>rosids</taxon>
        <taxon>fabids</taxon>
        <taxon>Fagales</taxon>
        <taxon>Fagaceae</taxon>
        <taxon>Fagus</taxon>
    </lineage>
</organism>
<dbReference type="SMART" id="SM00382">
    <property type="entry name" value="AAA"/>
    <property type="match status" value="1"/>
</dbReference>
<dbReference type="GO" id="GO:0005524">
    <property type="term" value="F:ATP binding"/>
    <property type="evidence" value="ECO:0007669"/>
    <property type="project" value="UniProtKB-KW"/>
</dbReference>
<evidence type="ECO:0000256" key="2">
    <source>
        <dbReference type="ARBA" id="ARBA00007448"/>
    </source>
</evidence>
<feature type="domain" description="AAA+ ATPase" evidence="10">
    <location>
        <begin position="111"/>
        <end position="264"/>
    </location>
</feature>
<sequence length="395" mass="45330">MDENEEVEDIFEGVKLWWTVKKNAQRTQSFSFYPEMEEKRFYKLTFHKSHRDFVYRSWHGYRSQKWSHVTFEHPATFDTLALESKIKEEIINDLTKFSQGKDYYAKIGKAWKRGYLLYGPPGTGKSTMIAAMANFLMYDIYDLELTTVKDNTELKRLLIETTSKSIIVIEDIDCSLDLTGQRMKKKEKEKDEDTKDPVSKITKGEEESGSKVTLSGLLNFIDGLWSASGGERIIIFTTNYVEKLDPALIRRGRMDKHIELSYCGFEAFKVLAKNYLDVDSHHLFATIGHMLEETKMTPADVAENLMPKSLNEDAETCLEKLIEAIKRAKEEAIKKAEEEAAVKGGERREREAKMLLKKDVKVDESLAKEVKENGVEAVKDDKALTEEVKENGVTA</sequence>
<dbReference type="InterPro" id="IPR050747">
    <property type="entry name" value="Mitochondrial_chaperone_BCS1"/>
</dbReference>
<comment type="similarity">
    <text evidence="2">Belongs to the AAA ATPase family. BCS1 subfamily.</text>
</comment>
<evidence type="ECO:0000256" key="4">
    <source>
        <dbReference type="ARBA" id="ARBA00022840"/>
    </source>
</evidence>
<dbReference type="InterPro" id="IPR003593">
    <property type="entry name" value="AAA+_ATPase"/>
</dbReference>
<evidence type="ECO:0000259" key="10">
    <source>
        <dbReference type="SMART" id="SM00382"/>
    </source>
</evidence>
<keyword evidence="3 7" id="KW-0547">Nucleotide-binding</keyword>
<dbReference type="InterPro" id="IPR027417">
    <property type="entry name" value="P-loop_NTPase"/>
</dbReference>
<dbReference type="FunFam" id="3.40.50.300:FF:001122">
    <property type="entry name" value="AAA-ATPase ASD, mitochondrial"/>
    <property type="match status" value="1"/>
</dbReference>
<protein>
    <recommendedName>
        <fullName evidence="10">AAA+ ATPase domain-containing protein</fullName>
    </recommendedName>
</protein>
<evidence type="ECO:0000256" key="1">
    <source>
        <dbReference type="ARBA" id="ARBA00001946"/>
    </source>
</evidence>
<dbReference type="PROSITE" id="PS00674">
    <property type="entry name" value="AAA"/>
    <property type="match status" value="1"/>
</dbReference>
<dbReference type="Gene3D" id="3.40.50.300">
    <property type="entry name" value="P-loop containing nucleotide triphosphate hydrolases"/>
    <property type="match status" value="1"/>
</dbReference>
<dbReference type="InterPro" id="IPR003960">
    <property type="entry name" value="ATPase_AAA_CS"/>
</dbReference>
<dbReference type="GO" id="GO:0006950">
    <property type="term" value="P:response to stress"/>
    <property type="evidence" value="ECO:0007669"/>
    <property type="project" value="UniProtKB-ARBA"/>
</dbReference>
<keyword evidence="4 7" id="KW-0067">ATP-binding</keyword>
<dbReference type="EMBL" id="OIVN01003223">
    <property type="protein sequence ID" value="SPD09597.1"/>
    <property type="molecule type" value="Genomic_DNA"/>
</dbReference>
<feature type="coiled-coil region" evidence="8">
    <location>
        <begin position="311"/>
        <end position="339"/>
    </location>
</feature>
<evidence type="ECO:0000313" key="11">
    <source>
        <dbReference type="EMBL" id="SPD09597.1"/>
    </source>
</evidence>
<proteinExistence type="inferred from homology"/>
<dbReference type="SUPFAM" id="SSF52540">
    <property type="entry name" value="P-loop containing nucleoside triphosphate hydrolases"/>
    <property type="match status" value="1"/>
</dbReference>
<dbReference type="CDD" id="cd19510">
    <property type="entry name" value="RecA-like_BCS1"/>
    <property type="match status" value="1"/>
</dbReference>
<evidence type="ECO:0000256" key="8">
    <source>
        <dbReference type="SAM" id="Coils"/>
    </source>
</evidence>
<dbReference type="InterPro" id="IPR058017">
    <property type="entry name" value="At3g28540-like_C"/>
</dbReference>
<evidence type="ECO:0000256" key="6">
    <source>
        <dbReference type="ARBA" id="ARBA00049360"/>
    </source>
</evidence>
<evidence type="ECO:0000256" key="5">
    <source>
        <dbReference type="ARBA" id="ARBA00022842"/>
    </source>
</evidence>
<name>A0A2N9H551_FAGSY</name>
<dbReference type="AlphaFoldDB" id="A0A2N9H551"/>
<evidence type="ECO:0000256" key="3">
    <source>
        <dbReference type="ARBA" id="ARBA00022741"/>
    </source>
</evidence>
<dbReference type="PANTHER" id="PTHR23070">
    <property type="entry name" value="BCS1 AAA-TYPE ATPASE"/>
    <property type="match status" value="1"/>
</dbReference>
<dbReference type="Gene3D" id="6.10.280.40">
    <property type="match status" value="1"/>
</dbReference>
<dbReference type="InterPro" id="IPR003959">
    <property type="entry name" value="ATPase_AAA_core"/>
</dbReference>
<keyword evidence="8" id="KW-0175">Coiled coil</keyword>
<comment type="cofactor">
    <cofactor evidence="1">
        <name>Mg(2+)</name>
        <dbReference type="ChEBI" id="CHEBI:18420"/>
    </cofactor>
</comment>
<comment type="catalytic activity">
    <reaction evidence="6">
        <text>ATP + H2O = ADP + phosphate + H(+)</text>
        <dbReference type="Rhea" id="RHEA:13065"/>
        <dbReference type="ChEBI" id="CHEBI:15377"/>
        <dbReference type="ChEBI" id="CHEBI:15378"/>
        <dbReference type="ChEBI" id="CHEBI:30616"/>
        <dbReference type="ChEBI" id="CHEBI:43474"/>
        <dbReference type="ChEBI" id="CHEBI:456216"/>
    </reaction>
</comment>
<keyword evidence="5" id="KW-0460">Magnesium</keyword>
<dbReference type="Pfam" id="PF25568">
    <property type="entry name" value="AAA_lid_At3g28540"/>
    <property type="match status" value="1"/>
</dbReference>
<accession>A0A2N9H551</accession>
<reference evidence="11" key="1">
    <citation type="submission" date="2018-02" db="EMBL/GenBank/DDBJ databases">
        <authorList>
            <person name="Cohen D.B."/>
            <person name="Kent A.D."/>
        </authorList>
    </citation>
    <scope>NUCLEOTIDE SEQUENCE</scope>
</reference>
<dbReference type="Pfam" id="PF00004">
    <property type="entry name" value="AAA"/>
    <property type="match status" value="1"/>
</dbReference>